<dbReference type="Proteomes" id="UP000541735">
    <property type="component" value="Unassembled WGS sequence"/>
</dbReference>
<evidence type="ECO:0000313" key="2">
    <source>
        <dbReference type="EMBL" id="MBC2178305.1"/>
    </source>
</evidence>
<evidence type="ECO:0000313" key="1">
    <source>
        <dbReference type="EMBL" id="MBC2178168.1"/>
    </source>
</evidence>
<dbReference type="EMBL" id="JAARYD010000011">
    <property type="protein sequence ID" value="MBC2178168.1"/>
    <property type="molecule type" value="Genomic_DNA"/>
</dbReference>
<dbReference type="AlphaFoldDB" id="A0A7X0Z941"/>
<gene>
    <name evidence="1" type="ORF">HCB27_16190</name>
    <name evidence="2" type="ORF">HCB27_16875</name>
</gene>
<reference evidence="1 3" key="1">
    <citation type="submission" date="2020-03" db="EMBL/GenBank/DDBJ databases">
        <title>Soil Listeria distribution.</title>
        <authorList>
            <person name="Liao J."/>
            <person name="Wiedmann M."/>
        </authorList>
    </citation>
    <scope>NUCLEOTIDE SEQUENCE [LARGE SCALE GENOMIC DNA]</scope>
    <source>
        <strain evidence="1 3">FSL L7-0259</strain>
    </source>
</reference>
<dbReference type="RefSeq" id="WP_185543065.1">
    <property type="nucleotide sequence ID" value="NZ_JAARWI010000012.1"/>
</dbReference>
<evidence type="ECO:0000313" key="3">
    <source>
        <dbReference type="Proteomes" id="UP000541735"/>
    </source>
</evidence>
<name>A0A7X0Z941_9LIST</name>
<proteinExistence type="predicted"/>
<organism evidence="1 3">
    <name type="scientific">Listeria booriae</name>
    <dbReference type="NCBI Taxonomy" id="1552123"/>
    <lineage>
        <taxon>Bacteria</taxon>
        <taxon>Bacillati</taxon>
        <taxon>Bacillota</taxon>
        <taxon>Bacilli</taxon>
        <taxon>Bacillales</taxon>
        <taxon>Listeriaceae</taxon>
        <taxon>Listeria</taxon>
    </lineage>
</organism>
<protein>
    <submittedName>
        <fullName evidence="1">Uncharacterized protein</fullName>
    </submittedName>
</protein>
<comment type="caution">
    <text evidence="1">The sequence shown here is derived from an EMBL/GenBank/DDBJ whole genome shotgun (WGS) entry which is preliminary data.</text>
</comment>
<accession>A0A7X0Z941</accession>
<sequence length="67" mass="7760">MLKQLNKEKQAFYYTGEELPQGIYYARSVADDFVLLVNNRIEVPGKGSLVEVKWVPKSDVQALEEKW</sequence>
<dbReference type="EMBL" id="JAARYD010000012">
    <property type="protein sequence ID" value="MBC2178305.1"/>
    <property type="molecule type" value="Genomic_DNA"/>
</dbReference>